<sequence length="160" mass="18552">MLLKQRNINLTTEIENLHGSFAEQVKLGERLQAATTEREHALASLMAQLEDLGRERDIDRESFRHELLESEKKYQDLLAEKPAWFDARYQEDEDARKVRKLHDLVIDRAGLRGKLDELETQIRVQNGVIQRDLTQEVVQPQVPVRQEDRPGGLGNSCHIF</sequence>
<comment type="caution">
    <text evidence="2">The sequence shown here is derived from an EMBL/GenBank/DDBJ whole genome shotgun (WGS) entry which is preliminary data.</text>
</comment>
<reference evidence="2 3" key="1">
    <citation type="submission" date="2019-02" db="EMBL/GenBank/DDBJ databases">
        <title>Genome sequencing of the rare red list fungi Antrodiella citrinella (Flaviporus citrinellus).</title>
        <authorList>
            <person name="Buettner E."/>
            <person name="Kellner H."/>
        </authorList>
    </citation>
    <scope>NUCLEOTIDE SEQUENCE [LARGE SCALE GENOMIC DNA]</scope>
    <source>
        <strain evidence="2 3">DSM 108506</strain>
    </source>
</reference>
<name>A0A4S4MMG0_9APHY</name>
<gene>
    <name evidence="2" type="ORF">EUX98_g7747</name>
</gene>
<keyword evidence="1" id="KW-0175">Coiled coil</keyword>
<accession>A0A4S4MMG0</accession>
<dbReference type="EMBL" id="SGPM01000348">
    <property type="protein sequence ID" value="THH26447.1"/>
    <property type="molecule type" value="Genomic_DNA"/>
</dbReference>
<protein>
    <submittedName>
        <fullName evidence="2">Uncharacterized protein</fullName>
    </submittedName>
</protein>
<feature type="coiled-coil region" evidence="1">
    <location>
        <begin position="60"/>
        <end position="121"/>
    </location>
</feature>
<dbReference type="Proteomes" id="UP000308730">
    <property type="component" value="Unassembled WGS sequence"/>
</dbReference>
<dbReference type="AlphaFoldDB" id="A0A4S4MMG0"/>
<organism evidence="2 3">
    <name type="scientific">Antrodiella citrinella</name>
    <dbReference type="NCBI Taxonomy" id="2447956"/>
    <lineage>
        <taxon>Eukaryota</taxon>
        <taxon>Fungi</taxon>
        <taxon>Dikarya</taxon>
        <taxon>Basidiomycota</taxon>
        <taxon>Agaricomycotina</taxon>
        <taxon>Agaricomycetes</taxon>
        <taxon>Polyporales</taxon>
        <taxon>Steccherinaceae</taxon>
        <taxon>Antrodiella</taxon>
    </lineage>
</organism>
<evidence type="ECO:0000256" key="1">
    <source>
        <dbReference type="SAM" id="Coils"/>
    </source>
</evidence>
<keyword evidence="3" id="KW-1185">Reference proteome</keyword>
<proteinExistence type="predicted"/>
<evidence type="ECO:0000313" key="2">
    <source>
        <dbReference type="EMBL" id="THH26447.1"/>
    </source>
</evidence>
<evidence type="ECO:0000313" key="3">
    <source>
        <dbReference type="Proteomes" id="UP000308730"/>
    </source>
</evidence>